<feature type="compositionally biased region" description="Low complexity" evidence="8">
    <location>
        <begin position="616"/>
        <end position="644"/>
    </location>
</feature>
<dbReference type="FunFam" id="3.30.160.60:FF:000512">
    <property type="entry name" value="zinc finger protein 197 isoform X1"/>
    <property type="match status" value="1"/>
</dbReference>
<name>A0A8U0UG07_SALNM</name>
<keyword evidence="5" id="KW-0862">Zinc</keyword>
<evidence type="ECO:0000256" key="2">
    <source>
        <dbReference type="ARBA" id="ARBA00022723"/>
    </source>
</evidence>
<feature type="compositionally biased region" description="Basic and acidic residues" evidence="8">
    <location>
        <begin position="88"/>
        <end position="113"/>
    </location>
</feature>
<evidence type="ECO:0000313" key="10">
    <source>
        <dbReference type="Proteomes" id="UP000808372"/>
    </source>
</evidence>
<evidence type="ECO:0000256" key="6">
    <source>
        <dbReference type="ARBA" id="ARBA00023242"/>
    </source>
</evidence>
<dbReference type="GeneID" id="120048744"/>
<keyword evidence="10" id="KW-1185">Reference proteome</keyword>
<dbReference type="GO" id="GO:0010468">
    <property type="term" value="P:regulation of gene expression"/>
    <property type="evidence" value="ECO:0007669"/>
    <property type="project" value="TreeGrafter"/>
</dbReference>
<feature type="domain" description="C2H2-type" evidence="9">
    <location>
        <begin position="732"/>
        <end position="760"/>
    </location>
</feature>
<evidence type="ECO:0000256" key="4">
    <source>
        <dbReference type="ARBA" id="ARBA00022771"/>
    </source>
</evidence>
<sequence length="849" mass="92653">MEDVCVEEIEHTEEPLYRMETEERDERRDGERDVTQDRNGSPIVPETPLMADTAKAERDGGIRGEKERKDGEDERVIPLFLPPSRCHGAKERPGEDRGEREEAGKGVWGRRKEEEGEVLDLSFPKKREIKERSLWHESSLLMEVDEVEGDGDRDIVEEDDGDDDEEDSILRMDGADILGGPLLSPLFFSTSVFTSLSSIDSESEGLLLIDDQGIPYTLTPEGHKVPQMDSSRPDNPPSRQPKVQSSSLEVEDDRSSHITTAGVTYLSQSLVKTPHTHKENTCPAPVTSMKPSQKSELLKNTEHSKNPELSQNAEPPKVLDSGVKSVSEASAAVSQPSGSAVHLQPPQPIQILTNPSNTPILLFPSSTQLSSIPLTKTDANPGLLAFSLPLSLTQNTPSASTSMFLLLSSSSTSSSGQSFSTSTPIALIDPSTGQLSQITASSSSPLSLSLSSGQLATSVSSLPANPSHPVIRSTPNNSPIILSRESPIVNPPAPLTSPSVVSCPTSKQPSADGSSKAVLLSSPPHKHTEPNCCDPNTDHQSLSTEETQMESVPNGSSPTKAPPLTHPQSPSLSFDFSLEASDQSKAPESKHTSLPWDDHLYFSSATAPPSPPLAPIFPSSGPRNLNPLDPLDPLSPASSPSSGPRRVLYCPLCPRIFYYLSDLERHSITHSQNKPHVCLQCGKAFKRSSHLQRHKHIHTGERNFVCPICSKRFREAGELQRHQRVHTGEKPYQCPLCHTRFAERNTLRRHTRRKHPYHQAAMAMLSERGAGGGGREGGDEDEGTEEWYSSTVSNLDNSDSEPDSEGPKIMTDLINHFPSSIPSIFVISTTIGREMLMDILKRSPFDILL</sequence>
<feature type="domain" description="C2H2-type" evidence="9">
    <location>
        <begin position="676"/>
        <end position="703"/>
    </location>
</feature>
<feature type="compositionally biased region" description="Low complexity" evidence="8">
    <location>
        <begin position="321"/>
        <end position="331"/>
    </location>
</feature>
<feature type="region of interest" description="Disordered" evidence="8">
    <location>
        <begin position="145"/>
        <end position="167"/>
    </location>
</feature>
<reference evidence="11" key="1">
    <citation type="submission" date="2025-08" db="UniProtKB">
        <authorList>
            <consortium name="RefSeq"/>
        </authorList>
    </citation>
    <scope>IDENTIFICATION</scope>
    <source>
        <tissue evidence="11">White muscle</tissue>
    </source>
</reference>
<feature type="region of interest" description="Disordered" evidence="8">
    <location>
        <begin position="458"/>
        <end position="574"/>
    </location>
</feature>
<feature type="domain" description="C2H2-type" evidence="9">
    <location>
        <begin position="648"/>
        <end position="675"/>
    </location>
</feature>
<dbReference type="GO" id="GO:0008270">
    <property type="term" value="F:zinc ion binding"/>
    <property type="evidence" value="ECO:0007669"/>
    <property type="project" value="UniProtKB-KW"/>
</dbReference>
<feature type="region of interest" description="Disordered" evidence="8">
    <location>
        <begin position="269"/>
        <end position="331"/>
    </location>
</feature>
<dbReference type="KEGG" id="snh:120048744"/>
<dbReference type="PANTHER" id="PTHR16515">
    <property type="entry name" value="PR DOMAIN ZINC FINGER PROTEIN"/>
    <property type="match status" value="1"/>
</dbReference>
<protein>
    <submittedName>
        <fullName evidence="11">C2H2 finger domain transcription factor crzA-like isoform X1</fullName>
    </submittedName>
</protein>
<dbReference type="RefSeq" id="XP_038850859.1">
    <property type="nucleotide sequence ID" value="XM_038994931.1"/>
</dbReference>
<evidence type="ECO:0000256" key="5">
    <source>
        <dbReference type="ARBA" id="ARBA00022833"/>
    </source>
</evidence>
<keyword evidence="6" id="KW-0539">Nucleus</keyword>
<dbReference type="GO" id="GO:0005634">
    <property type="term" value="C:nucleus"/>
    <property type="evidence" value="ECO:0007669"/>
    <property type="project" value="UniProtKB-SubCell"/>
</dbReference>
<keyword evidence="4 7" id="KW-0863">Zinc-finger</keyword>
<feature type="compositionally biased region" description="Basic and acidic residues" evidence="8">
    <location>
        <begin position="296"/>
        <end position="306"/>
    </location>
</feature>
<dbReference type="Pfam" id="PF00096">
    <property type="entry name" value="zf-C2H2"/>
    <property type="match status" value="4"/>
</dbReference>
<dbReference type="Proteomes" id="UP000808372">
    <property type="component" value="Chromosome 5"/>
</dbReference>
<evidence type="ECO:0000256" key="8">
    <source>
        <dbReference type="SAM" id="MobiDB-lite"/>
    </source>
</evidence>
<dbReference type="InterPro" id="IPR050331">
    <property type="entry name" value="Zinc_finger"/>
</dbReference>
<dbReference type="AlphaFoldDB" id="A0A8U0UG07"/>
<dbReference type="PROSITE" id="PS00028">
    <property type="entry name" value="ZINC_FINGER_C2H2_1"/>
    <property type="match status" value="4"/>
</dbReference>
<keyword evidence="3" id="KW-0677">Repeat</keyword>
<dbReference type="FunFam" id="3.30.160.60:FF:001290">
    <property type="entry name" value="Zinc finger 45-like"/>
    <property type="match status" value="1"/>
</dbReference>
<feature type="region of interest" description="Disordered" evidence="8">
    <location>
        <begin position="218"/>
        <end position="256"/>
    </location>
</feature>
<dbReference type="SUPFAM" id="SSF57667">
    <property type="entry name" value="beta-beta-alpha zinc fingers"/>
    <property type="match status" value="2"/>
</dbReference>
<dbReference type="PROSITE" id="PS50157">
    <property type="entry name" value="ZINC_FINGER_C2H2_2"/>
    <property type="match status" value="4"/>
</dbReference>
<feature type="region of interest" description="Disordered" evidence="8">
    <location>
        <begin position="1"/>
        <end position="113"/>
    </location>
</feature>
<organism evidence="10 11">
    <name type="scientific">Salvelinus namaycush</name>
    <name type="common">Lake trout</name>
    <name type="synonym">Salmo namaycush</name>
    <dbReference type="NCBI Taxonomy" id="8040"/>
    <lineage>
        <taxon>Eukaryota</taxon>
        <taxon>Metazoa</taxon>
        <taxon>Chordata</taxon>
        <taxon>Craniata</taxon>
        <taxon>Vertebrata</taxon>
        <taxon>Euteleostomi</taxon>
        <taxon>Actinopterygii</taxon>
        <taxon>Neopterygii</taxon>
        <taxon>Teleostei</taxon>
        <taxon>Protacanthopterygii</taxon>
        <taxon>Salmoniformes</taxon>
        <taxon>Salmonidae</taxon>
        <taxon>Salmoninae</taxon>
        <taxon>Salvelinus</taxon>
    </lineage>
</organism>
<gene>
    <name evidence="11" type="primary">LOC120048744</name>
</gene>
<comment type="subcellular location">
    <subcellularLocation>
        <location evidence="1">Nucleus</location>
    </subcellularLocation>
</comment>
<evidence type="ECO:0000256" key="3">
    <source>
        <dbReference type="ARBA" id="ARBA00022737"/>
    </source>
</evidence>
<feature type="compositionally biased region" description="Basic and acidic residues" evidence="8">
    <location>
        <begin position="8"/>
        <end position="36"/>
    </location>
</feature>
<dbReference type="InterPro" id="IPR013087">
    <property type="entry name" value="Znf_C2H2_type"/>
</dbReference>
<keyword evidence="2" id="KW-0479">Metal-binding</keyword>
<feature type="region of interest" description="Disordered" evidence="8">
    <location>
        <begin position="612"/>
        <end position="644"/>
    </location>
</feature>
<feature type="compositionally biased region" description="Polar residues" evidence="8">
    <location>
        <begin position="538"/>
        <end position="559"/>
    </location>
</feature>
<dbReference type="Gene3D" id="3.30.160.60">
    <property type="entry name" value="Classic Zinc Finger"/>
    <property type="match status" value="3"/>
</dbReference>
<proteinExistence type="predicted"/>
<evidence type="ECO:0000256" key="7">
    <source>
        <dbReference type="PROSITE-ProRule" id="PRU00042"/>
    </source>
</evidence>
<feature type="region of interest" description="Disordered" evidence="8">
    <location>
        <begin position="767"/>
        <end position="807"/>
    </location>
</feature>
<feature type="compositionally biased region" description="Polar residues" evidence="8">
    <location>
        <begin position="787"/>
        <end position="797"/>
    </location>
</feature>
<dbReference type="SMART" id="SM00355">
    <property type="entry name" value="ZnF_C2H2"/>
    <property type="match status" value="4"/>
</dbReference>
<feature type="domain" description="C2H2-type" evidence="9">
    <location>
        <begin position="704"/>
        <end position="731"/>
    </location>
</feature>
<feature type="compositionally biased region" description="Polar residues" evidence="8">
    <location>
        <begin position="496"/>
        <end position="513"/>
    </location>
</feature>
<dbReference type="InterPro" id="IPR036236">
    <property type="entry name" value="Znf_C2H2_sf"/>
</dbReference>
<accession>A0A8U0UG07</accession>
<dbReference type="PANTHER" id="PTHR16515:SF60">
    <property type="entry name" value="ZINC FINGER PROTEIN 436"/>
    <property type="match status" value="1"/>
</dbReference>
<evidence type="ECO:0000313" key="11">
    <source>
        <dbReference type="RefSeq" id="XP_038850859.1"/>
    </source>
</evidence>
<feature type="compositionally biased region" description="Basic and acidic residues" evidence="8">
    <location>
        <begin position="54"/>
        <end position="76"/>
    </location>
</feature>
<dbReference type="FunFam" id="3.30.160.60:FF:002343">
    <property type="entry name" value="Zinc finger protein 33A"/>
    <property type="match status" value="1"/>
</dbReference>
<evidence type="ECO:0000259" key="9">
    <source>
        <dbReference type="PROSITE" id="PS50157"/>
    </source>
</evidence>
<evidence type="ECO:0000256" key="1">
    <source>
        <dbReference type="ARBA" id="ARBA00004123"/>
    </source>
</evidence>